<protein>
    <submittedName>
        <fullName evidence="1">Uncharacterized protein</fullName>
    </submittedName>
</protein>
<proteinExistence type="predicted"/>
<name>A0A174DRN3_9FIRM</name>
<evidence type="ECO:0000313" key="2">
    <source>
        <dbReference type="Proteomes" id="UP000095706"/>
    </source>
</evidence>
<gene>
    <name evidence="1" type="ORF">ERS852406_01636</name>
</gene>
<organism evidence="1 2">
    <name type="scientific">Fusicatenibacter saccharivorans</name>
    <dbReference type="NCBI Taxonomy" id="1150298"/>
    <lineage>
        <taxon>Bacteria</taxon>
        <taxon>Bacillati</taxon>
        <taxon>Bacillota</taxon>
        <taxon>Clostridia</taxon>
        <taxon>Lachnospirales</taxon>
        <taxon>Lachnospiraceae</taxon>
        <taxon>Fusicatenibacter</taxon>
    </lineage>
</organism>
<dbReference type="Proteomes" id="UP000095706">
    <property type="component" value="Unassembled WGS sequence"/>
</dbReference>
<dbReference type="EMBL" id="CYYV01000007">
    <property type="protein sequence ID" value="CUO28133.1"/>
    <property type="molecule type" value="Genomic_DNA"/>
</dbReference>
<evidence type="ECO:0000313" key="1">
    <source>
        <dbReference type="EMBL" id="CUO28133.1"/>
    </source>
</evidence>
<reference evidence="1 2" key="1">
    <citation type="submission" date="2015-09" db="EMBL/GenBank/DDBJ databases">
        <authorList>
            <consortium name="Pathogen Informatics"/>
        </authorList>
    </citation>
    <scope>NUCLEOTIDE SEQUENCE [LARGE SCALE GENOMIC DNA]</scope>
    <source>
        <strain evidence="1 2">2789STDY5608849</strain>
    </source>
</reference>
<sequence>MKKFSYYMITIRAFTASEKKSGIFERTRRRRRIKIHEKAAVKIRTLYDEP</sequence>
<accession>A0A174DRN3</accession>
<dbReference type="AlphaFoldDB" id="A0A174DRN3"/>